<feature type="compositionally biased region" description="Pro residues" evidence="1">
    <location>
        <begin position="888"/>
        <end position="901"/>
    </location>
</feature>
<feature type="compositionally biased region" description="Low complexity" evidence="1">
    <location>
        <begin position="788"/>
        <end position="802"/>
    </location>
</feature>
<dbReference type="AlphaFoldDB" id="U5EHJ4"/>
<sequence length="991" mass="98644">MNDPGAQRPGDPVPLAQRYTSADPIDWCGAAVYPMYAEALSLGTTTVRLHALSVMAPAEVTGLGLGLTVQGGYVHLNGKSLQGVDIWYDALADGVDIVVTADAPEALFTLTPVWVAGSQAQQSWTGNYGMVIDLLPGSTSTLWCSTGPGTPDFNELVVELATAPAPDLAPFAPPSLWTEDAAIQEAVPHTPFAPVTMPPTPAISAAMLADPLLSAALRAVGPDSGRPATSTGSRPAPSGFVPPAVQNPSAPPLSAADRADATAGPTGTLPGRRIPAADHGDTTPAGPTGARPGAPLPAPVPGDVASTERGTGYSGDSGPFADQTGTATGSAAAASAGGPGPATSRISGPQAEPTSAVPAQGFATSDFGAAWTGPVRGAENSAESPNDATAGGHTSMAPGHGFAPNATGATAGAGTGTRGPVEQQVRAASDGLSGADAQVPGSGRREFSDLWTAPNASTVDEVSVDGHEPRVSAADLPALPTRVPASAASGEPPATAPTGVPAGSPVPVIPTDASVRTADHTPARPAAEQVSNAGQLPTRRVTSAGQASAEAQAPNTAQLPTRQVSTAGRASAEPLAPNRAELPTRRVASAEQAPNEAQAPNTAQLPTRRVTSAELAPNEPLAPNPAVLPTRRVASSEQAPNEAQAPNAAQLPTRRISTAGQDSVDGQAPDARQAPTAERLPTRRISSVQQVPADGHSSAGGQVPADGHSSAGGQVPADGHSSADGHGSAGGRDAVAGSFDDRPSAAEHAGARFVSPEFRAPMSDTSAIPGRGAASTNDAAASDPSPLVSESSTPPPAAVSASDDSHGGTQSDPVVGGVPATPSAPSVMSAAGRPHPVSSAAAGPERPATITPLGRGTQGLPSADSRMPEQPAIDSRAPGQGPIAPVVPAIPPDSPAEPNPPASALRAPQASGGQGFGRALYDLGTAMHERGEHDSARMLLTQAAEAGHSAAAYDLGVLLLRAGDRAGAEHWWKAAAHDDPRAAASLTELPR</sequence>
<dbReference type="InterPro" id="IPR011990">
    <property type="entry name" value="TPR-like_helical_dom_sf"/>
</dbReference>
<dbReference type="RefSeq" id="WP_022566808.1">
    <property type="nucleotide sequence ID" value="NZ_BAFO02000032.1"/>
</dbReference>
<feature type="compositionally biased region" description="Low complexity" evidence="1">
    <location>
        <begin position="717"/>
        <end position="726"/>
    </location>
</feature>
<feature type="compositionally biased region" description="Polar residues" evidence="1">
    <location>
        <begin position="553"/>
        <end position="568"/>
    </location>
</feature>
<feature type="compositionally biased region" description="Polar residues" evidence="1">
    <location>
        <begin position="529"/>
        <end position="546"/>
    </location>
</feature>
<feature type="compositionally biased region" description="Low complexity" evidence="1">
    <location>
        <begin position="282"/>
        <end position="293"/>
    </location>
</feature>
<dbReference type="eggNOG" id="COG3170">
    <property type="taxonomic scope" value="Bacteria"/>
</dbReference>
<dbReference type="SUPFAM" id="SSF81901">
    <property type="entry name" value="HCP-like"/>
    <property type="match status" value="1"/>
</dbReference>
<dbReference type="GeneID" id="91517778"/>
<feature type="region of interest" description="Disordered" evidence="1">
    <location>
        <begin position="219"/>
        <end position="452"/>
    </location>
</feature>
<organism evidence="2 3">
    <name type="scientific">Nocardia asteroides NBRC 15531</name>
    <dbReference type="NCBI Taxonomy" id="1110697"/>
    <lineage>
        <taxon>Bacteria</taxon>
        <taxon>Bacillati</taxon>
        <taxon>Actinomycetota</taxon>
        <taxon>Actinomycetes</taxon>
        <taxon>Mycobacteriales</taxon>
        <taxon>Nocardiaceae</taxon>
        <taxon>Nocardia</taxon>
    </lineage>
</organism>
<dbReference type="Gene3D" id="1.25.40.10">
    <property type="entry name" value="Tetratricopeptide repeat domain"/>
    <property type="match status" value="1"/>
</dbReference>
<feature type="compositionally biased region" description="Low complexity" evidence="1">
    <location>
        <begin position="490"/>
        <end position="505"/>
    </location>
</feature>
<feature type="compositionally biased region" description="Low complexity" evidence="1">
    <location>
        <begin position="637"/>
        <end position="650"/>
    </location>
</feature>
<evidence type="ECO:0000313" key="2">
    <source>
        <dbReference type="EMBL" id="GAD85866.1"/>
    </source>
</evidence>
<dbReference type="Proteomes" id="UP000017048">
    <property type="component" value="Unassembled WGS sequence"/>
</dbReference>
<comment type="caution">
    <text evidence="2">The sequence shown here is derived from an EMBL/GenBank/DDBJ whole genome shotgun (WGS) entry which is preliminary data.</text>
</comment>
<feature type="region of interest" description="Disordered" evidence="1">
    <location>
        <begin position="483"/>
        <end position="607"/>
    </location>
</feature>
<protein>
    <recommendedName>
        <fullName evidence="4">Tetratricopeptide repeat protein</fullName>
    </recommendedName>
</protein>
<reference evidence="2 3" key="1">
    <citation type="journal article" date="2014" name="BMC Genomics">
        <title>Genome based analysis of type-I polyketide synthase and nonribosomal peptide synthetase gene clusters in seven strains of five representative Nocardia species.</title>
        <authorList>
            <person name="Komaki H."/>
            <person name="Ichikawa N."/>
            <person name="Hosoyama A."/>
            <person name="Takahashi-Nakaguchi A."/>
            <person name="Matsuzawa T."/>
            <person name="Suzuki K."/>
            <person name="Fujita N."/>
            <person name="Gonoi T."/>
        </authorList>
    </citation>
    <scope>NUCLEOTIDE SEQUENCE [LARGE SCALE GENOMIC DNA]</scope>
    <source>
        <strain evidence="2 3">NBRC 15531</strain>
    </source>
</reference>
<keyword evidence="3" id="KW-1185">Reference proteome</keyword>
<proteinExistence type="predicted"/>
<dbReference type="OrthoDB" id="2850580at2"/>
<feature type="compositionally biased region" description="Low complexity" evidence="1">
    <location>
        <begin position="324"/>
        <end position="344"/>
    </location>
</feature>
<evidence type="ECO:0000256" key="1">
    <source>
        <dbReference type="SAM" id="MobiDB-lite"/>
    </source>
</evidence>
<accession>U5EHJ4</accession>
<dbReference type="EMBL" id="BAFO02000032">
    <property type="protein sequence ID" value="GAD85866.1"/>
    <property type="molecule type" value="Genomic_DNA"/>
</dbReference>
<evidence type="ECO:0008006" key="4">
    <source>
        <dbReference type="Google" id="ProtNLM"/>
    </source>
</evidence>
<dbReference type="eggNOG" id="COG0790">
    <property type="taxonomic scope" value="Bacteria"/>
</dbReference>
<feature type="region of interest" description="Disordered" evidence="1">
    <location>
        <begin position="632"/>
        <end position="913"/>
    </location>
</feature>
<dbReference type="STRING" id="1824.SAMN05444423_102757"/>
<name>U5EHJ4_NOCAS</name>
<evidence type="ECO:0000313" key="3">
    <source>
        <dbReference type="Proteomes" id="UP000017048"/>
    </source>
</evidence>
<gene>
    <name evidence="2" type="ORF">NCAST_32_03500</name>
</gene>